<feature type="compositionally biased region" description="Basic and acidic residues" evidence="1">
    <location>
        <begin position="39"/>
        <end position="50"/>
    </location>
</feature>
<protein>
    <submittedName>
        <fullName evidence="2">Uncharacterized protein</fullName>
    </submittedName>
</protein>
<dbReference type="EMBL" id="CAHT01000040">
    <property type="protein sequence ID" value="CCG92133.1"/>
    <property type="molecule type" value="Genomic_DNA"/>
</dbReference>
<feature type="region of interest" description="Disordered" evidence="1">
    <location>
        <begin position="22"/>
        <end position="50"/>
    </location>
</feature>
<comment type="caution">
    <text evidence="2">The sequence shown here is derived from an EMBL/GenBank/DDBJ whole genome shotgun (WGS) entry which is preliminary data.</text>
</comment>
<dbReference type="Proteomes" id="UP000004837">
    <property type="component" value="Unassembled WGS sequence"/>
</dbReference>
<accession>I0JY14</accession>
<dbReference type="AlphaFoldDB" id="I0JY14"/>
<sequence length="50" mass="5435">MSLERDKGIVILLAGNLKIRRMKGKGGGHSLRSATKSSEAVRRKSGRDRG</sequence>
<organism evidence="2 3">
    <name type="scientific">Methylacidiphilum fumariolicum (strain SolV)</name>
    <dbReference type="NCBI Taxonomy" id="1156937"/>
    <lineage>
        <taxon>Bacteria</taxon>
        <taxon>Pseudomonadati</taxon>
        <taxon>Verrucomicrobiota</taxon>
        <taxon>Methylacidiphilae</taxon>
        <taxon>Methylacidiphilales</taxon>
        <taxon>Methylacidiphilaceae</taxon>
        <taxon>Methylacidiphilum (ex Ratnadevi et al. 2023)</taxon>
    </lineage>
</organism>
<evidence type="ECO:0000313" key="3">
    <source>
        <dbReference type="Proteomes" id="UP000004837"/>
    </source>
</evidence>
<evidence type="ECO:0000256" key="1">
    <source>
        <dbReference type="SAM" id="MobiDB-lite"/>
    </source>
</evidence>
<gene>
    <name evidence="2" type="ORF">MFUM_360001</name>
</gene>
<name>I0JY14_METFB</name>
<dbReference type="InParanoid" id="I0JY14"/>
<proteinExistence type="predicted"/>
<reference evidence="2 3" key="1">
    <citation type="journal article" date="2012" name="J. Bacteriol.">
        <title>Draft Genome Sequence of the Volcano-Inhabiting Thermoacidophilic Methanotroph Methylacidiphilum fumariolicum Strain SolV.</title>
        <authorList>
            <person name="Khadem A.F."/>
            <person name="Wieczorek A.S."/>
            <person name="Pol A."/>
            <person name="Vuilleumier S."/>
            <person name="Harhangi H.R."/>
            <person name="Dunfield P.F."/>
            <person name="Kalyuzhnaya M.G."/>
            <person name="Murrell J.C."/>
            <person name="Francoijs K.-J."/>
            <person name="Stunnenberg H.G."/>
            <person name="Stein L.Y."/>
            <person name="DiSpirito A.A."/>
            <person name="Semrau J.D."/>
            <person name="Lajus A."/>
            <person name="Medigue C."/>
            <person name="Klotz M.G."/>
            <person name="Jetten M.S.M."/>
            <person name="Op den Camp H.J.M."/>
        </authorList>
    </citation>
    <scope>NUCLEOTIDE SEQUENCE [LARGE SCALE GENOMIC DNA]</scope>
    <source>
        <strain evidence="2 3">SolV</strain>
    </source>
</reference>
<evidence type="ECO:0000313" key="2">
    <source>
        <dbReference type="EMBL" id="CCG92133.1"/>
    </source>
</evidence>